<dbReference type="OrthoDB" id="2387925at2759"/>
<organism evidence="1 2">
    <name type="scientific">Metschnikowia pulcherrima</name>
    <dbReference type="NCBI Taxonomy" id="27326"/>
    <lineage>
        <taxon>Eukaryota</taxon>
        <taxon>Fungi</taxon>
        <taxon>Dikarya</taxon>
        <taxon>Ascomycota</taxon>
        <taxon>Saccharomycotina</taxon>
        <taxon>Pichiomycetes</taxon>
        <taxon>Metschnikowiaceae</taxon>
        <taxon>Metschnikowia</taxon>
    </lineage>
</organism>
<reference evidence="1" key="1">
    <citation type="submission" date="2020-10" db="EMBL/GenBank/DDBJ databases">
        <title>The Whole-Genome Sequence of Metschnikowia persimmonesis, a Novel Endophytic Yeast Species Isolated from Medicinal Plant Diospyros kaki Thumb.</title>
        <authorList>
            <person name="Rahmat E."/>
            <person name="Kang Y."/>
        </authorList>
    </citation>
    <scope>NUCLEOTIDE SEQUENCE</scope>
    <source>
        <strain evidence="1">KIOM G15050</strain>
    </source>
</reference>
<accession>A0A8H7GRF9</accession>
<proteinExistence type="predicted"/>
<dbReference type="SUPFAM" id="SSF53335">
    <property type="entry name" value="S-adenosyl-L-methionine-dependent methyltransferases"/>
    <property type="match status" value="1"/>
</dbReference>
<sequence>MAQGVKAFVFHESNEKAPKRLAQLRIDEISHINLGLLPSLKPSWPMARDFSNTKGVKTIVHVHENAHIDTFSELIDEIEKVFSGNVLHLEKVKTFAPDIWHVVVDVAVGVM</sequence>
<dbReference type="Proteomes" id="UP000649328">
    <property type="component" value="Unassembled WGS sequence"/>
</dbReference>
<keyword evidence="2" id="KW-1185">Reference proteome</keyword>
<dbReference type="AlphaFoldDB" id="A0A8H7GRF9"/>
<dbReference type="Gene3D" id="3.40.50.150">
    <property type="entry name" value="Vaccinia Virus protein VP39"/>
    <property type="match status" value="1"/>
</dbReference>
<dbReference type="InterPro" id="IPR029063">
    <property type="entry name" value="SAM-dependent_MTases_sf"/>
</dbReference>
<evidence type="ECO:0000313" key="1">
    <source>
        <dbReference type="EMBL" id="KAF8001159.1"/>
    </source>
</evidence>
<protein>
    <submittedName>
        <fullName evidence="1">Uncharacterized protein</fullName>
    </submittedName>
</protein>
<evidence type="ECO:0000313" key="2">
    <source>
        <dbReference type="Proteomes" id="UP000649328"/>
    </source>
</evidence>
<gene>
    <name evidence="1" type="ORF">HF325_004948</name>
</gene>
<dbReference type="EMBL" id="JACBPP010000006">
    <property type="protein sequence ID" value="KAF8001159.1"/>
    <property type="molecule type" value="Genomic_DNA"/>
</dbReference>
<name>A0A8H7GRF9_9ASCO</name>
<comment type="caution">
    <text evidence="1">The sequence shown here is derived from an EMBL/GenBank/DDBJ whole genome shotgun (WGS) entry which is preliminary data.</text>
</comment>